<dbReference type="Gene3D" id="3.30.1540.10">
    <property type="entry name" value="formyl-coa transferase, domain 3"/>
    <property type="match status" value="1"/>
</dbReference>
<gene>
    <name evidence="2" type="ORF">ACFPQB_19910</name>
</gene>
<organism evidence="2 3">
    <name type="scientific">Nocardioides vastitatis</name>
    <dbReference type="NCBI Taxonomy" id="2568655"/>
    <lineage>
        <taxon>Bacteria</taxon>
        <taxon>Bacillati</taxon>
        <taxon>Actinomycetota</taxon>
        <taxon>Actinomycetes</taxon>
        <taxon>Propionibacteriales</taxon>
        <taxon>Nocardioidaceae</taxon>
        <taxon>Nocardioides</taxon>
    </lineage>
</organism>
<sequence>MTVLELGTMYAAPTCGRMLRDFGADVIKVEDPIHGDYARQWTPMKSGQSLGFARLNAGKRSVAIDLRTEAGRDLVRRLSGTVDVIIESFRPGRMAQWGMGYETLSADNPGLVLTSVSGFGQTGPYREKPGFGTVAETGSGFAYINGWPETPPTSPPFGFADSLAGISAAMGTAMALFNRERTGRGDHVDVALYEPLMFMLGDMVLNFTATGHVQGRVGNGTGSASPRGVYEAADGKWLSIAASNQGIAARLFAAMGCPELIEDPRYATNAERMKHNDELQERVTAWVGAQSRQEVLDILEKFEVVCSSVNDSSDIVADPHFRERTLVEITGSQALGRILTPGPVLHLASYDGPVYHGVPAIGEHTEEVLAELLGDSETSDLVI</sequence>
<protein>
    <submittedName>
        <fullName evidence="2">CaiB/BaiF CoA transferase family protein</fullName>
    </submittedName>
</protein>
<dbReference type="EMBL" id="JBHSNS010000013">
    <property type="protein sequence ID" value="MFC5731187.1"/>
    <property type="molecule type" value="Genomic_DNA"/>
</dbReference>
<dbReference type="Pfam" id="PF02515">
    <property type="entry name" value="CoA_transf_3"/>
    <property type="match status" value="1"/>
</dbReference>
<keyword evidence="1 2" id="KW-0808">Transferase</keyword>
<dbReference type="InterPro" id="IPR003673">
    <property type="entry name" value="CoA-Trfase_fam_III"/>
</dbReference>
<dbReference type="Proteomes" id="UP001596072">
    <property type="component" value="Unassembled WGS sequence"/>
</dbReference>
<dbReference type="SUPFAM" id="SSF89796">
    <property type="entry name" value="CoA-transferase family III (CaiB/BaiF)"/>
    <property type="match status" value="1"/>
</dbReference>
<evidence type="ECO:0000256" key="1">
    <source>
        <dbReference type="ARBA" id="ARBA00022679"/>
    </source>
</evidence>
<reference evidence="3" key="1">
    <citation type="journal article" date="2019" name="Int. J. Syst. Evol. Microbiol.">
        <title>The Global Catalogue of Microorganisms (GCM) 10K type strain sequencing project: providing services to taxonomists for standard genome sequencing and annotation.</title>
        <authorList>
            <consortium name="The Broad Institute Genomics Platform"/>
            <consortium name="The Broad Institute Genome Sequencing Center for Infectious Disease"/>
            <person name="Wu L."/>
            <person name="Ma J."/>
        </authorList>
    </citation>
    <scope>NUCLEOTIDE SEQUENCE [LARGE SCALE GENOMIC DNA]</scope>
    <source>
        <strain evidence="3">YIM 94188</strain>
    </source>
</reference>
<dbReference type="Gene3D" id="3.40.50.10540">
    <property type="entry name" value="Crotonobetainyl-coa:carnitine coa-transferase, domain 1"/>
    <property type="match status" value="1"/>
</dbReference>
<accession>A0ABW0ZL14</accession>
<name>A0ABW0ZL14_9ACTN</name>
<evidence type="ECO:0000313" key="2">
    <source>
        <dbReference type="EMBL" id="MFC5731187.1"/>
    </source>
</evidence>
<dbReference type="PANTHER" id="PTHR48207">
    <property type="entry name" value="SUCCINATE--HYDROXYMETHYLGLUTARATE COA-TRANSFERASE"/>
    <property type="match status" value="1"/>
</dbReference>
<dbReference type="PANTHER" id="PTHR48207:SF3">
    <property type="entry name" value="SUCCINATE--HYDROXYMETHYLGLUTARATE COA-TRANSFERASE"/>
    <property type="match status" value="1"/>
</dbReference>
<comment type="caution">
    <text evidence="2">The sequence shown here is derived from an EMBL/GenBank/DDBJ whole genome shotgun (WGS) entry which is preliminary data.</text>
</comment>
<proteinExistence type="predicted"/>
<keyword evidence="3" id="KW-1185">Reference proteome</keyword>
<dbReference type="GO" id="GO:0016740">
    <property type="term" value="F:transferase activity"/>
    <property type="evidence" value="ECO:0007669"/>
    <property type="project" value="UniProtKB-KW"/>
</dbReference>
<dbReference type="InterPro" id="IPR044855">
    <property type="entry name" value="CoA-Trfase_III_dom3_sf"/>
</dbReference>
<dbReference type="InterPro" id="IPR050483">
    <property type="entry name" value="CoA-transferase_III_domain"/>
</dbReference>
<dbReference type="InterPro" id="IPR023606">
    <property type="entry name" value="CoA-Trfase_III_dom_1_sf"/>
</dbReference>
<evidence type="ECO:0000313" key="3">
    <source>
        <dbReference type="Proteomes" id="UP001596072"/>
    </source>
</evidence>